<accession>A0AAW2C602</accession>
<evidence type="ECO:0000313" key="2">
    <source>
        <dbReference type="Proteomes" id="UP001459277"/>
    </source>
</evidence>
<reference evidence="1 2" key="1">
    <citation type="submission" date="2024-01" db="EMBL/GenBank/DDBJ databases">
        <title>A telomere-to-telomere, gap-free genome of sweet tea (Lithocarpus litseifolius).</title>
        <authorList>
            <person name="Zhou J."/>
        </authorList>
    </citation>
    <scope>NUCLEOTIDE SEQUENCE [LARGE SCALE GENOMIC DNA]</scope>
    <source>
        <strain evidence="1">Zhou-2022a</strain>
        <tissue evidence="1">Leaf</tissue>
    </source>
</reference>
<comment type="caution">
    <text evidence="1">The sequence shown here is derived from an EMBL/GenBank/DDBJ whole genome shotgun (WGS) entry which is preliminary data.</text>
</comment>
<keyword evidence="2" id="KW-1185">Reference proteome</keyword>
<gene>
    <name evidence="1" type="ORF">SO802_027485</name>
</gene>
<dbReference type="Proteomes" id="UP001459277">
    <property type="component" value="Unassembled WGS sequence"/>
</dbReference>
<evidence type="ECO:0000313" key="1">
    <source>
        <dbReference type="EMBL" id="KAK9992500.1"/>
    </source>
</evidence>
<protein>
    <submittedName>
        <fullName evidence="1">Uncharacterized protein</fullName>
    </submittedName>
</protein>
<dbReference type="AlphaFoldDB" id="A0AAW2C602"/>
<dbReference type="EMBL" id="JAZDWU010000009">
    <property type="protein sequence ID" value="KAK9992500.1"/>
    <property type="molecule type" value="Genomic_DNA"/>
</dbReference>
<sequence length="151" mass="17083">MIGDGMLNTATIGNGMLNTATDLWENGDNLVLSETDLRENDDGLIGDGFVENGNDLVLSETDLRENGDGLKRWDRVALLQRFQKRRDRASPIGNSGTLSQRFWDTYTSVFEKRQHRYWLDQRFQKALVFVFVHTDSHQAEACDSKAAAEQG</sequence>
<proteinExistence type="predicted"/>
<organism evidence="1 2">
    <name type="scientific">Lithocarpus litseifolius</name>
    <dbReference type="NCBI Taxonomy" id="425828"/>
    <lineage>
        <taxon>Eukaryota</taxon>
        <taxon>Viridiplantae</taxon>
        <taxon>Streptophyta</taxon>
        <taxon>Embryophyta</taxon>
        <taxon>Tracheophyta</taxon>
        <taxon>Spermatophyta</taxon>
        <taxon>Magnoliopsida</taxon>
        <taxon>eudicotyledons</taxon>
        <taxon>Gunneridae</taxon>
        <taxon>Pentapetalae</taxon>
        <taxon>rosids</taxon>
        <taxon>fabids</taxon>
        <taxon>Fagales</taxon>
        <taxon>Fagaceae</taxon>
        <taxon>Lithocarpus</taxon>
    </lineage>
</organism>
<name>A0AAW2C602_9ROSI</name>